<dbReference type="SUPFAM" id="SSF81330">
    <property type="entry name" value="Gated mechanosensitive channel"/>
    <property type="match status" value="1"/>
</dbReference>
<keyword evidence="3" id="KW-0813">Transport</keyword>
<feature type="transmembrane region" description="Helical" evidence="10">
    <location>
        <begin position="64"/>
        <end position="87"/>
    </location>
</feature>
<dbReference type="Pfam" id="PF01741">
    <property type="entry name" value="MscL"/>
    <property type="match status" value="1"/>
</dbReference>
<keyword evidence="6 10" id="KW-1133">Transmembrane helix</keyword>
<dbReference type="PRINTS" id="PR01264">
    <property type="entry name" value="MECHCHANNEL"/>
</dbReference>
<evidence type="ECO:0000256" key="1">
    <source>
        <dbReference type="ARBA" id="ARBA00004651"/>
    </source>
</evidence>
<keyword evidence="4" id="KW-1003">Cell membrane</keyword>
<dbReference type="GO" id="GO:0005886">
    <property type="term" value="C:plasma membrane"/>
    <property type="evidence" value="ECO:0007669"/>
    <property type="project" value="UniProtKB-SubCell"/>
</dbReference>
<dbReference type="RefSeq" id="WP_106502823.1">
    <property type="nucleotide sequence ID" value="NZ_PXXO01000007.1"/>
</dbReference>
<keyword evidence="8 10" id="KW-0472">Membrane</keyword>
<dbReference type="NCBIfam" id="TIGR00220">
    <property type="entry name" value="mscL"/>
    <property type="match status" value="1"/>
</dbReference>
<keyword evidence="7" id="KW-0406">Ion transport</keyword>
<gene>
    <name evidence="11" type="primary">mscL</name>
    <name evidence="11" type="ORF">C7K55_07630</name>
</gene>
<protein>
    <submittedName>
        <fullName evidence="11">Large conductance mechanosensitive channel protein MscL</fullName>
    </submittedName>
</protein>
<dbReference type="PROSITE" id="PS01327">
    <property type="entry name" value="MSCL"/>
    <property type="match status" value="1"/>
</dbReference>
<name>A0A2P7MVF3_9CYAN</name>
<evidence type="ECO:0000256" key="4">
    <source>
        <dbReference type="ARBA" id="ARBA00022475"/>
    </source>
</evidence>
<reference evidence="11 12" key="1">
    <citation type="journal article" date="2018" name="Environ. Microbiol.">
        <title>Ecological and genomic features of two widespread freshwater picocyanobacteria.</title>
        <authorList>
            <person name="Cabello-Yeves P.J."/>
            <person name="Picazo A."/>
            <person name="Camacho A."/>
            <person name="Callieri C."/>
            <person name="Rosselli R."/>
            <person name="Roda-Garcia J.J."/>
            <person name="Coutinho F.H."/>
            <person name="Rodriguez-Valera F."/>
        </authorList>
    </citation>
    <scope>NUCLEOTIDE SEQUENCE [LARGE SCALE GENOMIC DNA]</scope>
    <source>
        <strain evidence="11 12">Tous</strain>
    </source>
</reference>
<evidence type="ECO:0000256" key="3">
    <source>
        <dbReference type="ARBA" id="ARBA00022448"/>
    </source>
</evidence>
<proteinExistence type="inferred from homology"/>
<evidence type="ECO:0000256" key="10">
    <source>
        <dbReference type="SAM" id="Phobius"/>
    </source>
</evidence>
<comment type="caution">
    <text evidence="11">The sequence shown here is derived from an EMBL/GenBank/DDBJ whole genome shotgun (WGS) entry which is preliminary data.</text>
</comment>
<dbReference type="Proteomes" id="UP000243002">
    <property type="component" value="Unassembled WGS sequence"/>
</dbReference>
<dbReference type="OrthoDB" id="9810350at2"/>
<comment type="similarity">
    <text evidence="2">Belongs to the MscL family.</text>
</comment>
<dbReference type="InterPro" id="IPR037673">
    <property type="entry name" value="MSC/AndL"/>
</dbReference>
<evidence type="ECO:0000256" key="9">
    <source>
        <dbReference type="ARBA" id="ARBA00023303"/>
    </source>
</evidence>
<dbReference type="InterPro" id="IPR019823">
    <property type="entry name" value="Mechanosensitive_channel_CS"/>
</dbReference>
<dbReference type="PANTHER" id="PTHR30266:SF2">
    <property type="entry name" value="LARGE-CONDUCTANCE MECHANOSENSITIVE CHANNEL"/>
    <property type="match status" value="1"/>
</dbReference>
<evidence type="ECO:0000256" key="2">
    <source>
        <dbReference type="ARBA" id="ARBA00007254"/>
    </source>
</evidence>
<organism evidence="11 12">
    <name type="scientific">Cyanobium usitatum str. Tous</name>
    <dbReference type="NCBI Taxonomy" id="2116684"/>
    <lineage>
        <taxon>Bacteria</taxon>
        <taxon>Bacillati</taxon>
        <taxon>Cyanobacteriota</taxon>
        <taxon>Cyanophyceae</taxon>
        <taxon>Synechococcales</taxon>
        <taxon>Prochlorococcaceae</taxon>
        <taxon>Cyanobium</taxon>
    </lineage>
</organism>
<comment type="subcellular location">
    <subcellularLocation>
        <location evidence="1">Cell membrane</location>
        <topology evidence="1">Multi-pass membrane protein</topology>
    </subcellularLocation>
</comment>
<feature type="transmembrane region" description="Helical" evidence="10">
    <location>
        <begin position="20"/>
        <end position="44"/>
    </location>
</feature>
<evidence type="ECO:0000256" key="5">
    <source>
        <dbReference type="ARBA" id="ARBA00022692"/>
    </source>
</evidence>
<dbReference type="EMBL" id="PXXO01000007">
    <property type="protein sequence ID" value="PSJ05198.1"/>
    <property type="molecule type" value="Genomic_DNA"/>
</dbReference>
<keyword evidence="9" id="KW-0407">Ion channel</keyword>
<accession>A0A2P7MVF3</accession>
<dbReference type="Gene3D" id="1.10.1200.120">
    <property type="entry name" value="Large-conductance mechanosensitive channel, MscL, domain 1"/>
    <property type="match status" value="1"/>
</dbReference>
<dbReference type="GO" id="GO:0008381">
    <property type="term" value="F:mechanosensitive monoatomic ion channel activity"/>
    <property type="evidence" value="ECO:0007669"/>
    <property type="project" value="InterPro"/>
</dbReference>
<dbReference type="AlphaFoldDB" id="A0A2P7MVF3"/>
<dbReference type="InterPro" id="IPR036019">
    <property type="entry name" value="MscL_channel"/>
</dbReference>
<keyword evidence="12" id="KW-1185">Reference proteome</keyword>
<dbReference type="PANTHER" id="PTHR30266">
    <property type="entry name" value="MECHANOSENSITIVE CHANNEL MSCL"/>
    <property type="match status" value="1"/>
</dbReference>
<dbReference type="InterPro" id="IPR001185">
    <property type="entry name" value="MS_channel"/>
</dbReference>
<evidence type="ECO:0000256" key="8">
    <source>
        <dbReference type="ARBA" id="ARBA00023136"/>
    </source>
</evidence>
<evidence type="ECO:0000256" key="6">
    <source>
        <dbReference type="ARBA" id="ARBA00022989"/>
    </source>
</evidence>
<evidence type="ECO:0000313" key="12">
    <source>
        <dbReference type="Proteomes" id="UP000243002"/>
    </source>
</evidence>
<sequence>MKRRTTVLSDFKDFVNKGNVVDLAVAVVIGGAFGKVVDAVVSLVMTSLLAPALKAANVSAISAWPAGAVIVALINFIVIAFVVFLIVRGIEAMKRGERTISAPTSDPQAQLAAAANRLAEALERRQL</sequence>
<evidence type="ECO:0000256" key="7">
    <source>
        <dbReference type="ARBA" id="ARBA00023065"/>
    </source>
</evidence>
<evidence type="ECO:0000313" key="11">
    <source>
        <dbReference type="EMBL" id="PSJ05198.1"/>
    </source>
</evidence>
<keyword evidence="5 10" id="KW-0812">Transmembrane</keyword>